<evidence type="ECO:0000313" key="1">
    <source>
        <dbReference type="EMBL" id="MBE9254540.1"/>
    </source>
</evidence>
<keyword evidence="2" id="KW-1185">Reference proteome</keyword>
<dbReference type="InterPro" id="IPR051468">
    <property type="entry name" value="Fungal_SecMetab_SDRs"/>
</dbReference>
<dbReference type="InterPro" id="IPR036291">
    <property type="entry name" value="NAD(P)-bd_dom_sf"/>
</dbReference>
<reference evidence="1 2" key="1">
    <citation type="submission" date="2020-10" db="EMBL/GenBank/DDBJ databases">
        <authorList>
            <person name="Castelo-Branco R."/>
            <person name="Eusebio N."/>
            <person name="Adriana R."/>
            <person name="Vieira A."/>
            <person name="Brugerolle De Fraissinette N."/>
            <person name="Rezende De Castro R."/>
            <person name="Schneider M.P."/>
            <person name="Vasconcelos V."/>
            <person name="Leao P.N."/>
        </authorList>
    </citation>
    <scope>NUCLEOTIDE SEQUENCE [LARGE SCALE GENOMIC DNA]</scope>
    <source>
        <strain evidence="1 2">LEGE 00031</strain>
    </source>
</reference>
<dbReference type="InterPro" id="IPR002347">
    <property type="entry name" value="SDR_fam"/>
</dbReference>
<protein>
    <submittedName>
        <fullName evidence="1">SDR family NAD(P)-dependent oxidoreductase</fullName>
    </submittedName>
</protein>
<dbReference type="PANTHER" id="PTHR43544:SF12">
    <property type="entry name" value="NAD(P)-BINDING ROSSMANN-FOLD SUPERFAMILY PROTEIN"/>
    <property type="match status" value="1"/>
</dbReference>
<gene>
    <name evidence="1" type="ORF">IQ217_11975</name>
</gene>
<comment type="caution">
    <text evidence="1">The sequence shown here is derived from an EMBL/GenBank/DDBJ whole genome shotgun (WGS) entry which is preliminary data.</text>
</comment>
<dbReference type="Proteomes" id="UP000658720">
    <property type="component" value="Unassembled WGS sequence"/>
</dbReference>
<dbReference type="PRINTS" id="PR00081">
    <property type="entry name" value="GDHRDH"/>
</dbReference>
<dbReference type="PANTHER" id="PTHR43544">
    <property type="entry name" value="SHORT-CHAIN DEHYDROGENASE/REDUCTASE"/>
    <property type="match status" value="1"/>
</dbReference>
<dbReference type="SUPFAM" id="SSF51735">
    <property type="entry name" value="NAD(P)-binding Rossmann-fold domains"/>
    <property type="match status" value="1"/>
</dbReference>
<dbReference type="Pfam" id="PF00106">
    <property type="entry name" value="adh_short"/>
    <property type="match status" value="1"/>
</dbReference>
<name>A0ABR9VT57_9SYNC</name>
<dbReference type="EMBL" id="JADEVV010000033">
    <property type="protein sequence ID" value="MBE9254540.1"/>
    <property type="molecule type" value="Genomic_DNA"/>
</dbReference>
<dbReference type="Gene3D" id="3.40.50.720">
    <property type="entry name" value="NAD(P)-binding Rossmann-like Domain"/>
    <property type="match status" value="1"/>
</dbReference>
<sequence>MANQNFPAHNHPQTVVIVGASGGIGLGFVRYFLTQVPFPVKIWATYRQAIAELDHLAQENPDRLTLVPLDITSESQIAQFSQQLGKTEVNWLINCVGILHVDDNPPEKSLRHLQPSQLQQYFAVNSIGPALLAKHFLPHFRHASPSVFATISAKVGSIGDNQLGGWYGYRASKAALNMLLKNTAIEYRRVAPQCAVILLHPGTTDTSLSQPFQKNVPPEKLFTVERTVGQLMAILLQVKLENSGTFYSWDGSILPW</sequence>
<evidence type="ECO:0000313" key="2">
    <source>
        <dbReference type="Proteomes" id="UP000658720"/>
    </source>
</evidence>
<accession>A0ABR9VT57</accession>
<dbReference type="RefSeq" id="WP_194020115.1">
    <property type="nucleotide sequence ID" value="NZ_JADEVV010000033.1"/>
</dbReference>
<proteinExistence type="predicted"/>
<dbReference type="CDD" id="cd05325">
    <property type="entry name" value="carb_red_sniffer_like_SDR_c"/>
    <property type="match status" value="1"/>
</dbReference>
<organism evidence="1 2">
    <name type="scientific">Synechocystis salina LEGE 00031</name>
    <dbReference type="NCBI Taxonomy" id="1828736"/>
    <lineage>
        <taxon>Bacteria</taxon>
        <taxon>Bacillati</taxon>
        <taxon>Cyanobacteriota</taxon>
        <taxon>Cyanophyceae</taxon>
        <taxon>Synechococcales</taxon>
        <taxon>Merismopediaceae</taxon>
        <taxon>Synechocystis</taxon>
    </lineage>
</organism>